<organism evidence="1 2">
    <name type="scientific">Ascoidea rubescens DSM 1968</name>
    <dbReference type="NCBI Taxonomy" id="1344418"/>
    <lineage>
        <taxon>Eukaryota</taxon>
        <taxon>Fungi</taxon>
        <taxon>Dikarya</taxon>
        <taxon>Ascomycota</taxon>
        <taxon>Saccharomycotina</taxon>
        <taxon>Saccharomycetes</taxon>
        <taxon>Ascoideaceae</taxon>
        <taxon>Ascoidea</taxon>
    </lineage>
</organism>
<dbReference type="GeneID" id="30966638"/>
<accession>A0A1D2VKC4</accession>
<protein>
    <submittedName>
        <fullName evidence="1">Uncharacterized protein</fullName>
    </submittedName>
</protein>
<evidence type="ECO:0000313" key="1">
    <source>
        <dbReference type="EMBL" id="ODV62049.1"/>
    </source>
</evidence>
<sequence length="71" mass="8255">MIFLANLDVESLLQDFVCSLDPPVISVQTMVIISNFKEILIIKSIFSPKDVWFRSGYWFLLKRSFPAPKFN</sequence>
<name>A0A1D2VKC4_9ASCO</name>
<proteinExistence type="predicted"/>
<dbReference type="EMBL" id="KV454478">
    <property type="protein sequence ID" value="ODV62049.1"/>
    <property type="molecule type" value="Genomic_DNA"/>
</dbReference>
<dbReference type="Proteomes" id="UP000095038">
    <property type="component" value="Unassembled WGS sequence"/>
</dbReference>
<dbReference type="RefSeq" id="XP_020048356.1">
    <property type="nucleotide sequence ID" value="XM_020193002.1"/>
</dbReference>
<gene>
    <name evidence="1" type="ORF">ASCRUDRAFT_75271</name>
</gene>
<reference evidence="2" key="1">
    <citation type="submission" date="2016-05" db="EMBL/GenBank/DDBJ databases">
        <title>Comparative genomics of biotechnologically important yeasts.</title>
        <authorList>
            <consortium name="DOE Joint Genome Institute"/>
            <person name="Riley R."/>
            <person name="Haridas S."/>
            <person name="Wolfe K.H."/>
            <person name="Lopes M.R."/>
            <person name="Hittinger C.T."/>
            <person name="Goker M."/>
            <person name="Salamov A."/>
            <person name="Wisecaver J."/>
            <person name="Long T.M."/>
            <person name="Aerts A.L."/>
            <person name="Barry K."/>
            <person name="Choi C."/>
            <person name="Clum A."/>
            <person name="Coughlan A.Y."/>
            <person name="Deshpande S."/>
            <person name="Douglass A.P."/>
            <person name="Hanson S.J."/>
            <person name="Klenk H.-P."/>
            <person name="Labutti K."/>
            <person name="Lapidus A."/>
            <person name="Lindquist E."/>
            <person name="Lipzen A."/>
            <person name="Meier-Kolthoff J.P."/>
            <person name="Ohm R.A."/>
            <person name="Otillar R.P."/>
            <person name="Pangilinan J."/>
            <person name="Peng Y."/>
            <person name="Rokas A."/>
            <person name="Rosa C.A."/>
            <person name="Scheuner C."/>
            <person name="Sibirny A.A."/>
            <person name="Slot J.C."/>
            <person name="Stielow J.B."/>
            <person name="Sun H."/>
            <person name="Kurtzman C.P."/>
            <person name="Blackwell M."/>
            <person name="Grigoriev I.V."/>
            <person name="Jeffries T.W."/>
        </authorList>
    </citation>
    <scope>NUCLEOTIDE SEQUENCE [LARGE SCALE GENOMIC DNA]</scope>
    <source>
        <strain evidence="2">DSM 1968</strain>
    </source>
</reference>
<keyword evidence="2" id="KW-1185">Reference proteome</keyword>
<dbReference type="AlphaFoldDB" id="A0A1D2VKC4"/>
<dbReference type="InParanoid" id="A0A1D2VKC4"/>
<evidence type="ECO:0000313" key="2">
    <source>
        <dbReference type="Proteomes" id="UP000095038"/>
    </source>
</evidence>